<dbReference type="InterPro" id="IPR050755">
    <property type="entry name" value="TRAFAC_YlqF/YawG_RiboMat"/>
</dbReference>
<protein>
    <submittedName>
        <fullName evidence="3">Nucleolar GTP-binding protein 2</fullName>
    </submittedName>
</protein>
<reference evidence="3" key="1">
    <citation type="journal article" date="2015" name="Genome Biol. Evol.">
        <title>Nucleomorph Genome Sequences of Two Chlorarachniophytes, Amorphochlora amoebiformis and Lotharella vacuolata.</title>
        <authorList>
            <person name="Suzuki S."/>
            <person name="Shirato S."/>
            <person name="Hirakawa Y."/>
            <person name="Ishida K."/>
        </authorList>
    </citation>
    <scope>NUCLEOTIDE SEQUENCE</scope>
    <source>
        <strain evidence="3">CCMP240</strain>
    </source>
</reference>
<dbReference type="PANTHER" id="PTHR11089">
    <property type="entry name" value="GTP-BINDING PROTEIN-RELATED"/>
    <property type="match status" value="1"/>
</dbReference>
<organism evidence="3">
    <name type="scientific">Lotharella vacuolata</name>
    <dbReference type="NCBI Taxonomy" id="74820"/>
    <lineage>
        <taxon>Eukaryota</taxon>
        <taxon>Sar</taxon>
        <taxon>Rhizaria</taxon>
        <taxon>Cercozoa</taxon>
        <taxon>Chlorarachniophyceae</taxon>
        <taxon>Lotharella</taxon>
    </lineage>
</organism>
<keyword evidence="1" id="KW-0547">Nucleotide-binding</keyword>
<dbReference type="SUPFAM" id="SSF52540">
    <property type="entry name" value="P-loop containing nucleoside triphosphate hydrolases"/>
    <property type="match status" value="1"/>
</dbReference>
<dbReference type="EMBL" id="AB996599">
    <property type="protein sequence ID" value="BAS01453.1"/>
    <property type="molecule type" value="Genomic_DNA"/>
</dbReference>
<proteinExistence type="predicted"/>
<name>A0A0H5BH07_9EUKA</name>
<gene>
    <name evidence="3" type="primary">ngp2</name>
</gene>
<keyword evidence="3" id="KW-0542">Nucleomorph</keyword>
<evidence type="ECO:0000256" key="2">
    <source>
        <dbReference type="ARBA" id="ARBA00023134"/>
    </source>
</evidence>
<dbReference type="PANTHER" id="PTHR11089:SF30">
    <property type="entry name" value="GUANINE NUCLEOTIDE-BINDING PROTEIN-LIKE 3 HOMOLOG"/>
    <property type="match status" value="1"/>
</dbReference>
<geneLocation type="nucleomorph" evidence="3"/>
<dbReference type="AlphaFoldDB" id="A0A0H5BH07"/>
<dbReference type="GO" id="GO:0005525">
    <property type="term" value="F:GTP binding"/>
    <property type="evidence" value="ECO:0007669"/>
    <property type="project" value="UniProtKB-KW"/>
</dbReference>
<dbReference type="InterPro" id="IPR027417">
    <property type="entry name" value="P-loop_NTPase"/>
</dbReference>
<accession>A0A0H5BH07</accession>
<evidence type="ECO:0000313" key="3">
    <source>
        <dbReference type="EMBL" id="BAS01453.1"/>
    </source>
</evidence>
<sequence>MKNNSYNELYIEILDIRNPKKSQNAYFKISYFQKHKFLIVLNKCDLVPKWVVKFWMKYFAKYSPVLAISNMRQQNYGIKTVFSLIKNFFSKTKYSTIKKIYVLGCAKSGKTTFVSNIKLIKHKKMGRERSENVYNILKHIYIIEIKTKIKKKKKSIVLQKKNMLYVSCMYFVKNFIFFKCDPWLSKLNNKFIINHKKNNCLLKYTSKLLLQNKFPFYILPFKY</sequence>
<keyword evidence="2" id="KW-0342">GTP-binding</keyword>
<evidence type="ECO:0000256" key="1">
    <source>
        <dbReference type="ARBA" id="ARBA00022741"/>
    </source>
</evidence>
<dbReference type="Gene3D" id="3.40.50.300">
    <property type="entry name" value="P-loop containing nucleotide triphosphate hydrolases"/>
    <property type="match status" value="1"/>
</dbReference>